<keyword evidence="3" id="KW-1185">Reference proteome</keyword>
<feature type="compositionally biased region" description="Gly residues" evidence="1">
    <location>
        <begin position="10"/>
        <end position="24"/>
    </location>
</feature>
<sequence>MMVGKPGSSGFDGGGGGGGNGFDGGRWRQRRVRRRLVSGSRKHAAEAALMMVHEPDGSGFEAEVKAKATAVLMAAVTEAVAGSAGKQAAIIASITFSEPGGSSFDGRD</sequence>
<protein>
    <submittedName>
        <fullName evidence="2">Uncharacterized protein</fullName>
    </submittedName>
</protein>
<evidence type="ECO:0000313" key="3">
    <source>
        <dbReference type="Proteomes" id="UP000026961"/>
    </source>
</evidence>
<feature type="region of interest" description="Disordered" evidence="1">
    <location>
        <begin position="1"/>
        <end position="30"/>
    </location>
</feature>
<evidence type="ECO:0000313" key="2">
    <source>
        <dbReference type="EnsemblPlants" id="OGLUM04G06840.1"/>
    </source>
</evidence>
<reference evidence="2" key="2">
    <citation type="submission" date="2018-05" db="EMBL/GenBank/DDBJ databases">
        <title>OgluRS3 (Oryza glumaepatula Reference Sequence Version 3).</title>
        <authorList>
            <person name="Zhang J."/>
            <person name="Kudrna D."/>
            <person name="Lee S."/>
            <person name="Talag J."/>
            <person name="Welchert J."/>
            <person name="Wing R.A."/>
        </authorList>
    </citation>
    <scope>NUCLEOTIDE SEQUENCE [LARGE SCALE GENOMIC DNA]</scope>
</reference>
<evidence type="ECO:0000256" key="1">
    <source>
        <dbReference type="SAM" id="MobiDB-lite"/>
    </source>
</evidence>
<dbReference type="Gramene" id="OGLUM04G06840.1">
    <property type="protein sequence ID" value="OGLUM04G06840.1"/>
    <property type="gene ID" value="OGLUM04G06840"/>
</dbReference>
<dbReference type="HOGENOM" id="CLU_2201081_0_0_1"/>
<dbReference type="Proteomes" id="UP000026961">
    <property type="component" value="Chromosome 4"/>
</dbReference>
<proteinExistence type="predicted"/>
<reference evidence="2" key="1">
    <citation type="submission" date="2015-04" db="UniProtKB">
        <authorList>
            <consortium name="EnsemblPlants"/>
        </authorList>
    </citation>
    <scope>IDENTIFICATION</scope>
</reference>
<name>A0A0D9ZIP6_9ORYZ</name>
<organism evidence="2">
    <name type="scientific">Oryza glumipatula</name>
    <dbReference type="NCBI Taxonomy" id="40148"/>
    <lineage>
        <taxon>Eukaryota</taxon>
        <taxon>Viridiplantae</taxon>
        <taxon>Streptophyta</taxon>
        <taxon>Embryophyta</taxon>
        <taxon>Tracheophyta</taxon>
        <taxon>Spermatophyta</taxon>
        <taxon>Magnoliopsida</taxon>
        <taxon>Liliopsida</taxon>
        <taxon>Poales</taxon>
        <taxon>Poaceae</taxon>
        <taxon>BOP clade</taxon>
        <taxon>Oryzoideae</taxon>
        <taxon>Oryzeae</taxon>
        <taxon>Oryzinae</taxon>
        <taxon>Oryza</taxon>
    </lineage>
</organism>
<dbReference type="AlphaFoldDB" id="A0A0D9ZIP6"/>
<dbReference type="EnsemblPlants" id="OGLUM04G06840.1">
    <property type="protein sequence ID" value="OGLUM04G06840.1"/>
    <property type="gene ID" value="OGLUM04G06840"/>
</dbReference>
<accession>A0A0D9ZIP6</accession>